<evidence type="ECO:0000256" key="1">
    <source>
        <dbReference type="ARBA" id="ARBA00022490"/>
    </source>
</evidence>
<dbReference type="Gene3D" id="1.20.1090.10">
    <property type="entry name" value="Dehydroquinate synthase-like - alpha domain"/>
    <property type="match status" value="1"/>
</dbReference>
<evidence type="ECO:0000256" key="4">
    <source>
        <dbReference type="ARBA" id="ARBA00022857"/>
    </source>
</evidence>
<dbReference type="Pfam" id="PF13685">
    <property type="entry name" value="Fe-ADH_2"/>
    <property type="match status" value="1"/>
</dbReference>
<keyword evidence="3" id="KW-0479">Metal-binding</keyword>
<reference evidence="10 11" key="1">
    <citation type="submission" date="2015-09" db="EMBL/GenBank/DDBJ databases">
        <title>Genome sequencing project for genomic taxonomy and phylogenomics of Bacillus-like bacteria.</title>
        <authorList>
            <person name="Liu B."/>
            <person name="Wang J."/>
            <person name="Zhu Y."/>
            <person name="Liu G."/>
            <person name="Chen Q."/>
            <person name="Chen Z."/>
            <person name="Lan J."/>
            <person name="Che J."/>
            <person name="Ge C."/>
            <person name="Shi H."/>
            <person name="Pan Z."/>
            <person name="Liu X."/>
        </authorList>
    </citation>
    <scope>NUCLEOTIDE SEQUENCE [LARGE SCALE GENOMIC DNA]</scope>
    <source>
        <strain evidence="10 11">LMG 18435</strain>
    </source>
</reference>
<evidence type="ECO:0000256" key="2">
    <source>
        <dbReference type="ARBA" id="ARBA00022516"/>
    </source>
</evidence>
<keyword evidence="9" id="KW-1208">Phospholipid metabolism</keyword>
<evidence type="ECO:0000256" key="6">
    <source>
        <dbReference type="ARBA" id="ARBA00023027"/>
    </source>
</evidence>
<dbReference type="Proteomes" id="UP000051888">
    <property type="component" value="Unassembled WGS sequence"/>
</dbReference>
<dbReference type="InterPro" id="IPR016205">
    <property type="entry name" value="Glycerol_DH"/>
</dbReference>
<dbReference type="GO" id="GO:0016614">
    <property type="term" value="F:oxidoreductase activity, acting on CH-OH group of donors"/>
    <property type="evidence" value="ECO:0007669"/>
    <property type="project" value="InterPro"/>
</dbReference>
<evidence type="ECO:0000313" key="11">
    <source>
        <dbReference type="Proteomes" id="UP000051888"/>
    </source>
</evidence>
<keyword evidence="4" id="KW-0521">NADP</keyword>
<evidence type="ECO:0000256" key="3">
    <source>
        <dbReference type="ARBA" id="ARBA00022723"/>
    </source>
</evidence>
<dbReference type="InterPro" id="IPR032837">
    <property type="entry name" value="G1PDH"/>
</dbReference>
<dbReference type="GO" id="GO:0008654">
    <property type="term" value="P:phospholipid biosynthetic process"/>
    <property type="evidence" value="ECO:0007669"/>
    <property type="project" value="UniProtKB-KW"/>
</dbReference>
<keyword evidence="1" id="KW-0963">Cytoplasm</keyword>
<accession>A0A0Q3TFN9</accession>
<proteinExistence type="predicted"/>
<dbReference type="PATRIC" id="fig|157838.3.peg.1007"/>
<keyword evidence="5" id="KW-0560">Oxidoreductase</keyword>
<evidence type="ECO:0000313" key="10">
    <source>
        <dbReference type="EMBL" id="KQL52854.1"/>
    </source>
</evidence>
<keyword evidence="6" id="KW-0520">NAD</keyword>
<evidence type="ECO:0000256" key="7">
    <source>
        <dbReference type="ARBA" id="ARBA00023098"/>
    </source>
</evidence>
<dbReference type="PANTHER" id="PTHR43616">
    <property type="entry name" value="GLYCEROL DEHYDROGENASE"/>
    <property type="match status" value="1"/>
</dbReference>
<evidence type="ECO:0000256" key="8">
    <source>
        <dbReference type="ARBA" id="ARBA00023209"/>
    </source>
</evidence>
<comment type="caution">
    <text evidence="10">The sequence shown here is derived from an EMBL/GenBank/DDBJ whole genome shotgun (WGS) entry which is preliminary data.</text>
</comment>
<sequence>MESFISKIATLAENCHCGNHHPITIEKITVGNEMLKDAVRYIGEKNYQKVKIIVDNHTFQAAGKELANQLERADIPFTTCYILPDENQDIIADERALVQVLLESSKETDVMVAVGAGTIHDIVRFCSTKMGIPFISIPTAPSVDGFTSMGAPLIVRGEKKTFQMSSPIAIFADLTVLKNAPRKMIAAGFGDMIAKFTSLADWKFGHLVGGEPYCKAAAQITRDALNASVKNVEKIKKGDEEGIQILIESLIASGLAMLLFGHSHPASAGEHHLSHYWEMEFLRQKRAAVLHGAKVGIAASILAKIYKSEFLPFICNGMEGIDENLYIKIKEHKEEIKAVYEQIPDSILLRKWVEQLGGETHPEQLGIENDLVIKGLNEAHKLRDRFTALKFLNEIVKIRREFASEIL</sequence>
<gene>
    <name evidence="10" type="ORF">AN964_04525</name>
</gene>
<dbReference type="AlphaFoldDB" id="A0A0Q3TFN9"/>
<dbReference type="GO" id="GO:0046872">
    <property type="term" value="F:metal ion binding"/>
    <property type="evidence" value="ECO:0007669"/>
    <property type="project" value="UniProtKB-KW"/>
</dbReference>
<keyword evidence="11" id="KW-1185">Reference proteome</keyword>
<dbReference type="Gene3D" id="3.40.50.1970">
    <property type="match status" value="1"/>
</dbReference>
<organism evidence="10 11">
    <name type="scientific">Heyndrickxia shackletonii</name>
    <dbReference type="NCBI Taxonomy" id="157838"/>
    <lineage>
        <taxon>Bacteria</taxon>
        <taxon>Bacillati</taxon>
        <taxon>Bacillota</taxon>
        <taxon>Bacilli</taxon>
        <taxon>Bacillales</taxon>
        <taxon>Bacillaceae</taxon>
        <taxon>Heyndrickxia</taxon>
    </lineage>
</organism>
<keyword evidence="8" id="KW-0594">Phospholipid biosynthesis</keyword>
<keyword evidence="7" id="KW-0443">Lipid metabolism</keyword>
<dbReference type="SUPFAM" id="SSF56796">
    <property type="entry name" value="Dehydroquinate synthase-like"/>
    <property type="match status" value="1"/>
</dbReference>
<dbReference type="STRING" id="157838.AN964_04525"/>
<evidence type="ECO:0000256" key="5">
    <source>
        <dbReference type="ARBA" id="ARBA00023002"/>
    </source>
</evidence>
<keyword evidence="2" id="KW-0444">Lipid biosynthesis</keyword>
<protein>
    <submittedName>
        <fullName evidence="10">Glycerol-1-phosphate dehydrogenase</fullName>
    </submittedName>
</protein>
<evidence type="ECO:0000256" key="9">
    <source>
        <dbReference type="ARBA" id="ARBA00023264"/>
    </source>
</evidence>
<dbReference type="CDD" id="cd08175">
    <property type="entry name" value="G1PDH"/>
    <property type="match status" value="1"/>
</dbReference>
<dbReference type="EMBL" id="LJJC01000004">
    <property type="protein sequence ID" value="KQL52854.1"/>
    <property type="molecule type" value="Genomic_DNA"/>
</dbReference>
<dbReference type="RefSeq" id="WP_055738563.1">
    <property type="nucleotide sequence ID" value="NZ_JAAIWL010000018.1"/>
</dbReference>
<dbReference type="PANTHER" id="PTHR43616:SF5">
    <property type="entry name" value="GLYCEROL DEHYDROGENASE 1"/>
    <property type="match status" value="1"/>
</dbReference>
<name>A0A0Q3TFN9_9BACI</name>